<dbReference type="CDD" id="cd01107">
    <property type="entry name" value="HTH_BmrR"/>
    <property type="match status" value="1"/>
</dbReference>
<evidence type="ECO:0000256" key="1">
    <source>
        <dbReference type="ARBA" id="ARBA00023125"/>
    </source>
</evidence>
<dbReference type="InterPro" id="IPR000551">
    <property type="entry name" value="MerR-type_HTH_dom"/>
</dbReference>
<dbReference type="PANTHER" id="PTHR30204">
    <property type="entry name" value="REDOX-CYCLING DRUG-SENSING TRANSCRIPTIONAL ACTIVATOR SOXR"/>
    <property type="match status" value="1"/>
</dbReference>
<dbReference type="Gene3D" id="3.20.80.10">
    <property type="entry name" value="Regulatory factor, effector binding domain"/>
    <property type="match status" value="1"/>
</dbReference>
<dbReference type="GO" id="GO:0003700">
    <property type="term" value="F:DNA-binding transcription factor activity"/>
    <property type="evidence" value="ECO:0007669"/>
    <property type="project" value="InterPro"/>
</dbReference>
<accession>A0A6N9U1I9</accession>
<dbReference type="RefSeq" id="WP_164343824.1">
    <property type="nucleotide sequence ID" value="NZ_JAAGLQ010000191.1"/>
</dbReference>
<dbReference type="Pfam" id="PF13411">
    <property type="entry name" value="MerR_1"/>
    <property type="match status" value="1"/>
</dbReference>
<dbReference type="InterPro" id="IPR009061">
    <property type="entry name" value="DNA-bd_dom_put_sf"/>
</dbReference>
<evidence type="ECO:0000313" key="4">
    <source>
        <dbReference type="EMBL" id="NEA15746.1"/>
    </source>
</evidence>
<gene>
    <name evidence="4" type="ORF">G3I29_09425</name>
</gene>
<dbReference type="SMART" id="SM00871">
    <property type="entry name" value="AraC_E_bind"/>
    <property type="match status" value="1"/>
</dbReference>
<dbReference type="Gene3D" id="1.10.1660.10">
    <property type="match status" value="1"/>
</dbReference>
<organism evidence="4 5">
    <name type="scientific">Streptomyces halstedii</name>
    <dbReference type="NCBI Taxonomy" id="1944"/>
    <lineage>
        <taxon>Bacteria</taxon>
        <taxon>Bacillati</taxon>
        <taxon>Actinomycetota</taxon>
        <taxon>Actinomycetes</taxon>
        <taxon>Kitasatosporales</taxon>
        <taxon>Streptomycetaceae</taxon>
        <taxon>Streptomyces</taxon>
    </lineage>
</organism>
<evidence type="ECO:0000259" key="3">
    <source>
        <dbReference type="PROSITE" id="PS50937"/>
    </source>
</evidence>
<dbReference type="InterPro" id="IPR047057">
    <property type="entry name" value="MerR_fam"/>
</dbReference>
<name>A0A6N9U1I9_STRHA</name>
<dbReference type="InterPro" id="IPR029442">
    <property type="entry name" value="GyrI-like"/>
</dbReference>
<protein>
    <submittedName>
        <fullName evidence="4">MerR family transcriptional regulator</fullName>
    </submittedName>
</protein>
<dbReference type="InterPro" id="IPR011256">
    <property type="entry name" value="Reg_factor_effector_dom_sf"/>
</dbReference>
<evidence type="ECO:0000256" key="2">
    <source>
        <dbReference type="SAM" id="Coils"/>
    </source>
</evidence>
<dbReference type="AlphaFoldDB" id="A0A6N9U1I9"/>
<reference evidence="4 5" key="1">
    <citation type="submission" date="2020-01" db="EMBL/GenBank/DDBJ databases">
        <title>Insect and environment-associated Actinomycetes.</title>
        <authorList>
            <person name="Currrie C."/>
            <person name="Chevrette M."/>
            <person name="Carlson C."/>
            <person name="Stubbendieck R."/>
            <person name="Wendt-Pienkowski E."/>
        </authorList>
    </citation>
    <scope>NUCLEOTIDE SEQUENCE [LARGE SCALE GENOMIC DNA]</scope>
    <source>
        <strain evidence="4 5">SID11342</strain>
    </source>
</reference>
<sequence>MFTIGDFARYGRVSARMLRHYDALGLLCPDRTDPVTGYRYYGAAQLARLNRVIALKDLGFTLQQVRAVLDERVDTEELRGMLRLRRAELEEAMNAAASRLTRVEARLRSIESEGHMPDNDVIVKDIPAVRVAELTGTASGYQPEEIGPVVGPLYDRLLPLLAKAGVSPSGPGIARYEDAPDGDGAITVHAGVTVEAPAGPLGDTGVTVVELPAFEAAAIVHRGSMDGVLATEQILGRWLDAHGRRTAGYAREVTLECPPDHAGWVTELQQPLAG</sequence>
<keyword evidence="2" id="KW-0175">Coiled coil</keyword>
<dbReference type="SUPFAM" id="SSF46955">
    <property type="entry name" value="Putative DNA-binding domain"/>
    <property type="match status" value="1"/>
</dbReference>
<proteinExistence type="predicted"/>
<dbReference type="SMART" id="SM00422">
    <property type="entry name" value="HTH_MERR"/>
    <property type="match status" value="1"/>
</dbReference>
<dbReference type="GO" id="GO:0003677">
    <property type="term" value="F:DNA binding"/>
    <property type="evidence" value="ECO:0007669"/>
    <property type="project" value="UniProtKB-KW"/>
</dbReference>
<comment type="caution">
    <text evidence="4">The sequence shown here is derived from an EMBL/GenBank/DDBJ whole genome shotgun (WGS) entry which is preliminary data.</text>
</comment>
<dbReference type="PANTHER" id="PTHR30204:SF97">
    <property type="entry name" value="MERR FAMILY REGULATORY PROTEIN"/>
    <property type="match status" value="1"/>
</dbReference>
<dbReference type="InterPro" id="IPR010499">
    <property type="entry name" value="AraC_E-bd"/>
</dbReference>
<feature type="domain" description="HTH merR-type" evidence="3">
    <location>
        <begin position="1"/>
        <end position="71"/>
    </location>
</feature>
<dbReference type="PROSITE" id="PS50937">
    <property type="entry name" value="HTH_MERR_2"/>
    <property type="match status" value="1"/>
</dbReference>
<dbReference type="SUPFAM" id="SSF55136">
    <property type="entry name" value="Probable bacterial effector-binding domain"/>
    <property type="match status" value="1"/>
</dbReference>
<keyword evidence="1" id="KW-0238">DNA-binding</keyword>
<dbReference type="Proteomes" id="UP000471293">
    <property type="component" value="Unassembled WGS sequence"/>
</dbReference>
<dbReference type="EMBL" id="JAAGLQ010000191">
    <property type="protein sequence ID" value="NEA15746.1"/>
    <property type="molecule type" value="Genomic_DNA"/>
</dbReference>
<feature type="coiled-coil region" evidence="2">
    <location>
        <begin position="86"/>
        <end position="113"/>
    </location>
</feature>
<evidence type="ECO:0000313" key="5">
    <source>
        <dbReference type="Proteomes" id="UP000471293"/>
    </source>
</evidence>
<dbReference type="Pfam" id="PF06445">
    <property type="entry name" value="GyrI-like"/>
    <property type="match status" value="1"/>
</dbReference>